<accession>A0A845G673</accession>
<protein>
    <recommendedName>
        <fullName evidence="3">Toxin-antitoxin system YwqK family antitoxin</fullName>
    </recommendedName>
</protein>
<gene>
    <name evidence="1" type="ORF">GTP91_14805</name>
</gene>
<dbReference type="RefSeq" id="WP_161097476.1">
    <property type="nucleotide sequence ID" value="NZ_WWCW01000046.1"/>
</dbReference>
<evidence type="ECO:0000313" key="1">
    <source>
        <dbReference type="EMBL" id="MYM88437.1"/>
    </source>
</evidence>
<name>A0A845G673_9BURK</name>
<dbReference type="SUPFAM" id="SSF82185">
    <property type="entry name" value="Histone H3 K4-specific methyltransferase SET7/9 N-terminal domain"/>
    <property type="match status" value="1"/>
</dbReference>
<dbReference type="Proteomes" id="UP000470302">
    <property type="component" value="Unassembled WGS sequence"/>
</dbReference>
<dbReference type="EMBL" id="WWCW01000046">
    <property type="protein sequence ID" value="MYM88437.1"/>
    <property type="molecule type" value="Genomic_DNA"/>
</dbReference>
<proteinExistence type="predicted"/>
<reference evidence="1 2" key="1">
    <citation type="submission" date="2020-01" db="EMBL/GenBank/DDBJ databases">
        <title>Novel species isolated from a subtropical stream in China.</title>
        <authorList>
            <person name="Lu H."/>
        </authorList>
    </citation>
    <scope>NUCLEOTIDE SEQUENCE [LARGE SCALE GENOMIC DNA]</scope>
    <source>
        <strain evidence="1 2">FT82W</strain>
    </source>
</reference>
<evidence type="ECO:0000313" key="2">
    <source>
        <dbReference type="Proteomes" id="UP000470302"/>
    </source>
</evidence>
<sequence length="315" mass="34306">MSHTTTAAQAAAKLLLLAGLMALQGCSREIDVRLSHVEQGLVYKKDASDPFTGKLTNVDIIQVGKRYAAQYGAWEGGCTVPVQAGLFDGVAECTDAKGKKVGEFTYSKGQQDGAQKMWASDSGNLMLSMTVRGGVPDGIEERYNPKTGKIISHINYEAGKPVGEEKRWDITGETLLTDLTWQNGGQTGVYRYSEREEHYKVGVRDGIWKMCQLNRSIAPERLKANYEKAQTYYALAEKLGGTYFLPALVDDPSGVECTETVYVDGVKQAIAVANTPSGSGDSCLDTKIAAFRKENGEDVPINHSVIEEWEAGCKK</sequence>
<organism evidence="1 2">
    <name type="scientific">Duganella vulcania</name>
    <dbReference type="NCBI Taxonomy" id="2692166"/>
    <lineage>
        <taxon>Bacteria</taxon>
        <taxon>Pseudomonadati</taxon>
        <taxon>Pseudomonadota</taxon>
        <taxon>Betaproteobacteria</taxon>
        <taxon>Burkholderiales</taxon>
        <taxon>Oxalobacteraceae</taxon>
        <taxon>Telluria group</taxon>
        <taxon>Duganella</taxon>
    </lineage>
</organism>
<dbReference type="Gene3D" id="3.90.930.1">
    <property type="match status" value="1"/>
</dbReference>
<dbReference type="AlphaFoldDB" id="A0A845G673"/>
<evidence type="ECO:0008006" key="3">
    <source>
        <dbReference type="Google" id="ProtNLM"/>
    </source>
</evidence>
<comment type="caution">
    <text evidence="1">The sequence shown here is derived from an EMBL/GenBank/DDBJ whole genome shotgun (WGS) entry which is preliminary data.</text>
</comment>